<evidence type="ECO:0000313" key="2">
    <source>
        <dbReference type="Proteomes" id="UP000752013"/>
    </source>
</evidence>
<dbReference type="Proteomes" id="UP000752013">
    <property type="component" value="Unassembled WGS sequence"/>
</dbReference>
<dbReference type="RefSeq" id="WP_167702953.1">
    <property type="nucleotide sequence ID" value="NZ_CP118168.1"/>
</dbReference>
<evidence type="ECO:0000313" key="1">
    <source>
        <dbReference type="EMBL" id="NIZ46492.1"/>
    </source>
</evidence>
<comment type="caution">
    <text evidence="1">The sequence shown here is derived from an EMBL/GenBank/DDBJ whole genome shotgun (WGS) entry which is preliminary data.</text>
</comment>
<dbReference type="EMBL" id="JAATLK010000001">
    <property type="protein sequence ID" value="NIZ46492.1"/>
    <property type="molecule type" value="Genomic_DNA"/>
</dbReference>
<dbReference type="AlphaFoldDB" id="A0A968GAV2"/>
<proteinExistence type="predicted"/>
<reference evidence="1" key="1">
    <citation type="submission" date="2020-03" db="EMBL/GenBank/DDBJ databases">
        <title>Spirochaetal bacteria isolated from arthropods constitute a novel genus Entomospira genus novum within the order Spirochaetales.</title>
        <authorList>
            <person name="Grana-Miraglia L."/>
            <person name="Sikutova S."/>
            <person name="Fingerle V."/>
            <person name="Sing A."/>
            <person name="Castillo-Ramirez S."/>
            <person name="Margos G."/>
            <person name="Rudolf I."/>
        </authorList>
    </citation>
    <scope>NUCLEOTIDE SEQUENCE</scope>
    <source>
        <strain evidence="1">BR208</strain>
    </source>
</reference>
<sequence length="628" mass="74615">MPNSSDILEQYFHQLNDASIIRLAKHYLQDELYRKDKKDLITKLISFLQSESTQQTLLLLLDSDDIEILHALYSYHQYTQSQPMPKQKELQSLLNLLYPWKEQKLLIKLQNLQDRLWVIKHPHDKTLQINPILLPMLLEHHFNQTHYHMDETLLTKHSLPINLSLIQAFLTIIFSKSPQERSLDILSTHLHPHLSRGMIQSLLHALHKLNIINELDQINIILLEQLCSLSSPRIIAIIYSTMICIEEETIEFNPLTDLLTYLLSTSPKLWHSNDLMRLYYFWSETRTPIHTEALLSTLQYHHILQQDPENQNYYINTEYTYQISTLHIEANLSFFYPYDHSLEFIPIISSRLIRYDTFSQYILEKSYFIKAVEVGYNSQLLKQFYIDISDNPELLEQTFNYWLSSTASFILYQGYIMHIQALYKHLLDNPEFIEKFVLQIINKECILLKKAPDASFYSFFEKNALPRPLLFKENDKYEETNIISPSMQDLKATESFKMFPHYREHTKVVEQQSLSHPNKDHYKQILMERKLILNDDQLYHISFFRQQASGLDFQAKTRLIELAIKENKDLYLQIKQSTGEKELHILPMHFDKKTTLLLKAYDYRVEKFVSIHANAMLHIEIIERSLIY</sequence>
<gene>
    <name evidence="1" type="ORF">HCT46_00920</name>
</gene>
<protein>
    <recommendedName>
        <fullName evidence="3">Helicase XPB/Ssl2 N-terminal domain-containing protein</fullName>
    </recommendedName>
</protein>
<organism evidence="1 2">
    <name type="scientific">Entomospira nematocerorum</name>
    <dbReference type="NCBI Taxonomy" id="2719987"/>
    <lineage>
        <taxon>Bacteria</taxon>
        <taxon>Pseudomonadati</taxon>
        <taxon>Spirochaetota</taxon>
        <taxon>Spirochaetia</taxon>
        <taxon>Spirochaetales</taxon>
        <taxon>Spirochaetaceae</taxon>
        <taxon>Entomospira</taxon>
    </lineage>
</organism>
<keyword evidence="2" id="KW-1185">Reference proteome</keyword>
<accession>A0A968GAV2</accession>
<name>A0A968GAV2_9SPIO</name>
<evidence type="ECO:0008006" key="3">
    <source>
        <dbReference type="Google" id="ProtNLM"/>
    </source>
</evidence>